<evidence type="ECO:0000313" key="4">
    <source>
        <dbReference type="Proteomes" id="UP001155587"/>
    </source>
</evidence>
<evidence type="ECO:0000256" key="1">
    <source>
        <dbReference type="SAM" id="Phobius"/>
    </source>
</evidence>
<proteinExistence type="predicted"/>
<dbReference type="AlphaFoldDB" id="A0A9X3CJE0"/>
<keyword evidence="1" id="KW-0472">Membrane</keyword>
<keyword evidence="4" id="KW-1185">Reference proteome</keyword>
<keyword evidence="1" id="KW-0812">Transmembrane</keyword>
<feature type="transmembrane region" description="Helical" evidence="1">
    <location>
        <begin position="80"/>
        <end position="109"/>
    </location>
</feature>
<reference evidence="3" key="1">
    <citation type="submission" date="2022-02" db="EMBL/GenBank/DDBJ databases">
        <title>Vibrio sp. nov, a new bacterium isolated from seawater.</title>
        <authorList>
            <person name="Yuan Y."/>
        </authorList>
    </citation>
    <scope>NUCLEOTIDE SEQUENCE</scope>
    <source>
        <strain evidence="3">ZSDZ65</strain>
    </source>
</reference>
<keyword evidence="1" id="KW-1133">Transmembrane helix</keyword>
<dbReference type="GO" id="GO:0004190">
    <property type="term" value="F:aspartic-type endopeptidase activity"/>
    <property type="evidence" value="ECO:0007669"/>
    <property type="project" value="UniProtKB-EC"/>
</dbReference>
<feature type="domain" description="Prepilin type IV endopeptidase peptidase" evidence="2">
    <location>
        <begin position="9"/>
        <end position="106"/>
    </location>
</feature>
<dbReference type="GO" id="GO:0016020">
    <property type="term" value="C:membrane"/>
    <property type="evidence" value="ECO:0007669"/>
    <property type="project" value="InterPro"/>
</dbReference>
<protein>
    <submittedName>
        <fullName evidence="3">Prepilin peptidase</fullName>
        <ecNumber evidence="3">3.4.23.43</ecNumber>
    </submittedName>
</protein>
<dbReference type="EMBL" id="JAKRRY010000001">
    <property type="protein sequence ID" value="MCW8344519.1"/>
    <property type="molecule type" value="Genomic_DNA"/>
</dbReference>
<feature type="transmembrane region" description="Helical" evidence="1">
    <location>
        <begin position="21"/>
        <end position="43"/>
    </location>
</feature>
<feature type="transmembrane region" description="Helical" evidence="1">
    <location>
        <begin position="129"/>
        <end position="148"/>
    </location>
</feature>
<name>A0A9X3CJE0_9VIBR</name>
<sequence length="150" mass="16547">MDYLIFVVMHITCAAICASDVALRTISNSLTLLISACSVYLLMLSEYTVWLHLANTATVIIIMLLIYIRGYAGGGDIKLMIAFSLAIPIGLLGDAFFNVAICGGVLSTIYLMKYRLLKMVPNNEEEPGLPYGVAISFGFLITIYKFYINR</sequence>
<evidence type="ECO:0000313" key="3">
    <source>
        <dbReference type="EMBL" id="MCW8344519.1"/>
    </source>
</evidence>
<organism evidence="3 4">
    <name type="scientific">Vibrio qingdaonensis</name>
    <dbReference type="NCBI Taxonomy" id="2829491"/>
    <lineage>
        <taxon>Bacteria</taxon>
        <taxon>Pseudomonadati</taxon>
        <taxon>Pseudomonadota</taxon>
        <taxon>Gammaproteobacteria</taxon>
        <taxon>Vibrionales</taxon>
        <taxon>Vibrionaceae</taxon>
        <taxon>Vibrio</taxon>
    </lineage>
</organism>
<keyword evidence="3" id="KW-0378">Hydrolase</keyword>
<comment type="caution">
    <text evidence="3">The sequence shown here is derived from an EMBL/GenBank/DDBJ whole genome shotgun (WGS) entry which is preliminary data.</text>
</comment>
<feature type="transmembrane region" description="Helical" evidence="1">
    <location>
        <begin position="49"/>
        <end position="68"/>
    </location>
</feature>
<dbReference type="Gene3D" id="1.20.120.1220">
    <property type="match status" value="1"/>
</dbReference>
<accession>A0A9X3CJE0</accession>
<evidence type="ECO:0000259" key="2">
    <source>
        <dbReference type="Pfam" id="PF01478"/>
    </source>
</evidence>
<dbReference type="EC" id="3.4.23.43" evidence="3"/>
<dbReference type="Proteomes" id="UP001155587">
    <property type="component" value="Unassembled WGS sequence"/>
</dbReference>
<dbReference type="RefSeq" id="WP_265672941.1">
    <property type="nucleotide sequence ID" value="NZ_JAKRRY010000001.1"/>
</dbReference>
<dbReference type="InterPro" id="IPR000045">
    <property type="entry name" value="Prepilin_IV_endopep_pep"/>
</dbReference>
<dbReference type="Pfam" id="PF01478">
    <property type="entry name" value="Peptidase_A24"/>
    <property type="match status" value="1"/>
</dbReference>
<gene>
    <name evidence="3" type="ORF">MD535_00565</name>
</gene>